<evidence type="ECO:0000313" key="3">
    <source>
        <dbReference type="Proteomes" id="UP000322873"/>
    </source>
</evidence>
<feature type="region of interest" description="Disordered" evidence="1">
    <location>
        <begin position="1"/>
        <end position="24"/>
    </location>
</feature>
<proteinExistence type="predicted"/>
<dbReference type="AlphaFoldDB" id="A0A5M9JSL2"/>
<comment type="caution">
    <text evidence="2">The sequence shown here is derived from an EMBL/GenBank/DDBJ whole genome shotgun (WGS) entry which is preliminary data.</text>
</comment>
<organism evidence="2 3">
    <name type="scientific">Monilinia fructicola</name>
    <name type="common">Brown rot fungus</name>
    <name type="synonym">Ciboria fructicola</name>
    <dbReference type="NCBI Taxonomy" id="38448"/>
    <lineage>
        <taxon>Eukaryota</taxon>
        <taxon>Fungi</taxon>
        <taxon>Dikarya</taxon>
        <taxon>Ascomycota</taxon>
        <taxon>Pezizomycotina</taxon>
        <taxon>Leotiomycetes</taxon>
        <taxon>Helotiales</taxon>
        <taxon>Sclerotiniaceae</taxon>
        <taxon>Monilinia</taxon>
    </lineage>
</organism>
<name>A0A5M9JSL2_MONFR</name>
<sequence length="72" mass="7740">MLTPGSDMAQGTKPQRPSHLSSAVTLKPVIGNSLTSITIVCTSEVHEPTYTNNNTRTTPITLKCSLVLEKTK</sequence>
<evidence type="ECO:0000256" key="1">
    <source>
        <dbReference type="SAM" id="MobiDB-lite"/>
    </source>
</evidence>
<reference evidence="2 3" key="1">
    <citation type="submission" date="2019-06" db="EMBL/GenBank/DDBJ databases">
        <title>Genome Sequence of the Brown Rot Fungal Pathogen Monilinia fructicola.</title>
        <authorList>
            <person name="De Miccolis Angelini R.M."/>
            <person name="Landi L."/>
            <person name="Abate D."/>
            <person name="Pollastro S."/>
            <person name="Romanazzi G."/>
            <person name="Faretra F."/>
        </authorList>
    </citation>
    <scope>NUCLEOTIDE SEQUENCE [LARGE SCALE GENOMIC DNA]</scope>
    <source>
        <strain evidence="2 3">Mfrc123</strain>
    </source>
</reference>
<feature type="compositionally biased region" description="Polar residues" evidence="1">
    <location>
        <begin position="12"/>
        <end position="24"/>
    </location>
</feature>
<dbReference type="EMBL" id="VICG01000004">
    <property type="protein sequence ID" value="KAA8572488.1"/>
    <property type="molecule type" value="Genomic_DNA"/>
</dbReference>
<evidence type="ECO:0000313" key="2">
    <source>
        <dbReference type="EMBL" id="KAA8572488.1"/>
    </source>
</evidence>
<keyword evidence="3" id="KW-1185">Reference proteome</keyword>
<gene>
    <name evidence="2" type="ORF">EYC84_003108</name>
</gene>
<protein>
    <submittedName>
        <fullName evidence="2">Uncharacterized protein</fullName>
    </submittedName>
</protein>
<accession>A0A5M9JSL2</accession>
<dbReference type="Proteomes" id="UP000322873">
    <property type="component" value="Unassembled WGS sequence"/>
</dbReference>